<reference evidence="3 4" key="1">
    <citation type="submission" date="2015-06" db="EMBL/GenBank/DDBJ databases">
        <title>Draft genome of the ant-associated black yeast Phialophora attae CBS 131958.</title>
        <authorList>
            <person name="Moreno L.F."/>
            <person name="Stielow B.J."/>
            <person name="de Hoog S."/>
            <person name="Vicente V.A."/>
            <person name="Weiss V.A."/>
            <person name="de Vries M."/>
            <person name="Cruz L.M."/>
            <person name="Souza E.M."/>
        </authorList>
    </citation>
    <scope>NUCLEOTIDE SEQUENCE [LARGE SCALE GENOMIC DNA]</scope>
    <source>
        <strain evidence="3 4">CBS 131958</strain>
    </source>
</reference>
<comment type="similarity">
    <text evidence="1">Belongs to the isochorismatase family.</text>
</comment>
<organism evidence="3 4">
    <name type="scientific">Cyphellophora attinorum</name>
    <dbReference type="NCBI Taxonomy" id="1664694"/>
    <lineage>
        <taxon>Eukaryota</taxon>
        <taxon>Fungi</taxon>
        <taxon>Dikarya</taxon>
        <taxon>Ascomycota</taxon>
        <taxon>Pezizomycotina</taxon>
        <taxon>Eurotiomycetes</taxon>
        <taxon>Chaetothyriomycetidae</taxon>
        <taxon>Chaetothyriales</taxon>
        <taxon>Cyphellophoraceae</taxon>
        <taxon>Cyphellophora</taxon>
    </lineage>
</organism>
<dbReference type="InterPro" id="IPR036380">
    <property type="entry name" value="Isochorismatase-like_sf"/>
</dbReference>
<dbReference type="SUPFAM" id="SSF52499">
    <property type="entry name" value="Isochorismatase-like hydrolases"/>
    <property type="match status" value="1"/>
</dbReference>
<dbReference type="Pfam" id="PF00857">
    <property type="entry name" value="Isochorismatase"/>
    <property type="match status" value="1"/>
</dbReference>
<evidence type="ECO:0000259" key="2">
    <source>
        <dbReference type="Pfam" id="PF00857"/>
    </source>
</evidence>
<evidence type="ECO:0000313" key="4">
    <source>
        <dbReference type="Proteomes" id="UP000038010"/>
    </source>
</evidence>
<dbReference type="AlphaFoldDB" id="A0A0N1HH98"/>
<dbReference type="RefSeq" id="XP_017995048.1">
    <property type="nucleotide sequence ID" value="XM_018147541.1"/>
</dbReference>
<name>A0A0N1HH98_9EURO</name>
<dbReference type="EMBL" id="LFJN01000045">
    <property type="protein sequence ID" value="KPI35085.1"/>
    <property type="molecule type" value="Genomic_DNA"/>
</dbReference>
<protein>
    <submittedName>
        <fullName evidence="3">Isochorismatase family protein 1B</fullName>
    </submittedName>
</protein>
<keyword evidence="4" id="KW-1185">Reference proteome</keyword>
<dbReference type="PANTHER" id="PTHR14119">
    <property type="entry name" value="HYDROLASE"/>
    <property type="match status" value="1"/>
</dbReference>
<accession>A0A0N1HH98</accession>
<evidence type="ECO:0000256" key="1">
    <source>
        <dbReference type="ARBA" id="ARBA00006336"/>
    </source>
</evidence>
<sequence>MAPEPPQQRLAKHLDIPIVATTQNAARLGDTVKEIVSQLPEKHLLHDKTLFSMLTPTVQEALQPNTSVIIVGIETHICVTQTTLDALAAGHKVYVLADGVSSCNKEERGIALDRLRAEGAVVTSSESIM</sequence>
<dbReference type="InterPro" id="IPR050993">
    <property type="entry name" value="Isochorismatase_domain"/>
</dbReference>
<dbReference type="OrthoDB" id="269496at2759"/>
<dbReference type="Gene3D" id="3.40.50.850">
    <property type="entry name" value="Isochorismatase-like"/>
    <property type="match status" value="1"/>
</dbReference>
<feature type="domain" description="Isochorismatase-like" evidence="2">
    <location>
        <begin position="11"/>
        <end position="126"/>
    </location>
</feature>
<gene>
    <name evidence="3" type="ORF">AB675_7192</name>
</gene>
<dbReference type="GeneID" id="28739421"/>
<dbReference type="VEuPathDB" id="FungiDB:AB675_7192"/>
<comment type="caution">
    <text evidence="3">The sequence shown here is derived from an EMBL/GenBank/DDBJ whole genome shotgun (WGS) entry which is preliminary data.</text>
</comment>
<dbReference type="PANTHER" id="PTHR14119:SF3">
    <property type="entry name" value="ISOCHORISMATASE DOMAIN-CONTAINING PROTEIN 2"/>
    <property type="match status" value="1"/>
</dbReference>
<proteinExistence type="inferred from homology"/>
<dbReference type="Proteomes" id="UP000038010">
    <property type="component" value="Unassembled WGS sequence"/>
</dbReference>
<dbReference type="STRING" id="1664694.A0A0N1HH98"/>
<dbReference type="InterPro" id="IPR000868">
    <property type="entry name" value="Isochorismatase-like_dom"/>
</dbReference>
<evidence type="ECO:0000313" key="3">
    <source>
        <dbReference type="EMBL" id="KPI35085.1"/>
    </source>
</evidence>